<dbReference type="EMBL" id="SEUK01000052">
    <property type="protein sequence ID" value="KAA1158793.1"/>
    <property type="molecule type" value="Genomic_DNA"/>
</dbReference>
<dbReference type="AlphaFoldDB" id="A0AB73BF49"/>
<evidence type="ECO:0000313" key="1">
    <source>
        <dbReference type="EMBL" id="KAA1158793.1"/>
    </source>
</evidence>
<name>A0AB73BF49_9GAMM</name>
<organism evidence="1 2">
    <name type="scientific">Pseudoalteromonas fuliginea</name>
    <dbReference type="NCBI Taxonomy" id="1872678"/>
    <lineage>
        <taxon>Bacteria</taxon>
        <taxon>Pseudomonadati</taxon>
        <taxon>Pseudomonadota</taxon>
        <taxon>Gammaproteobacteria</taxon>
        <taxon>Alteromonadales</taxon>
        <taxon>Pseudoalteromonadaceae</taxon>
        <taxon>Pseudoalteromonas</taxon>
    </lineage>
</organism>
<comment type="caution">
    <text evidence="1">The sequence shown here is derived from an EMBL/GenBank/DDBJ whole genome shotgun (WGS) entry which is preliminary data.</text>
</comment>
<sequence>MAEVVVNVENDSQIYDLNITSKDVQTSTYVPQPVMVLADGSHQFSVISTYPDTLTIVDVEYSYGTHSYDPKCHFRYVILKDYRSGSMLPQSIIAEDGGGSYRDRATCSGKINSFDPTTGNSNITLSVNRRKY</sequence>
<evidence type="ECO:0000313" key="2">
    <source>
        <dbReference type="Proteomes" id="UP000324162"/>
    </source>
</evidence>
<reference evidence="1 2" key="1">
    <citation type="submission" date="2019-01" db="EMBL/GenBank/DDBJ databases">
        <title>Genome sequences of marine Pseudoalteromonas species.</title>
        <authorList>
            <person name="Boraston A.B."/>
            <person name="Hehemann J.-H."/>
            <person name="Vickers C.J."/>
            <person name="Salama-Alber O."/>
            <person name="Abe K."/>
            <person name="Hettle A.J."/>
        </authorList>
    </citation>
    <scope>NUCLEOTIDE SEQUENCE [LARGE SCALE GENOMIC DNA]</scope>
    <source>
        <strain evidence="1 2">PS42</strain>
    </source>
</reference>
<dbReference type="Proteomes" id="UP000324162">
    <property type="component" value="Unassembled WGS sequence"/>
</dbReference>
<protein>
    <submittedName>
        <fullName evidence="1">Uncharacterized protein</fullName>
    </submittedName>
</protein>
<proteinExistence type="predicted"/>
<accession>A0AB73BF49</accession>
<gene>
    <name evidence="1" type="ORF">EU508_14975</name>
</gene>